<reference evidence="18" key="2">
    <citation type="journal article" date="2021" name="PeerJ">
        <title>Extensive microbial diversity within the chicken gut microbiome revealed by metagenomics and culture.</title>
        <authorList>
            <person name="Gilroy R."/>
            <person name="Ravi A."/>
            <person name="Getino M."/>
            <person name="Pursley I."/>
            <person name="Horton D.L."/>
            <person name="Alikhan N.F."/>
            <person name="Baker D."/>
            <person name="Gharbi K."/>
            <person name="Hall N."/>
            <person name="Watson M."/>
            <person name="Adriaenssens E.M."/>
            <person name="Foster-Nyarko E."/>
            <person name="Jarju S."/>
            <person name="Secka A."/>
            <person name="Antonio M."/>
            <person name="Oren A."/>
            <person name="Chaudhuri R.R."/>
            <person name="La Ragione R."/>
            <person name="Hildebrand F."/>
            <person name="Pallen M.J."/>
        </authorList>
    </citation>
    <scope>NUCLEOTIDE SEQUENCE</scope>
    <source>
        <strain evidence="18">3924</strain>
    </source>
</reference>
<dbReference type="GO" id="GO:0008270">
    <property type="term" value="F:zinc ion binding"/>
    <property type="evidence" value="ECO:0007669"/>
    <property type="project" value="InterPro"/>
</dbReference>
<protein>
    <recommendedName>
        <fullName evidence="13">Riboflavin biosynthesis protein RibD</fullName>
    </recommendedName>
    <domain>
        <recommendedName>
            <fullName evidence="13">Diaminohydroxyphosphoribosylaminopyrimidine deaminase</fullName>
            <shortName evidence="13">DRAP deaminase</shortName>
            <ecNumber evidence="13">3.5.4.26</ecNumber>
        </recommendedName>
        <alternativeName>
            <fullName evidence="13">Riboflavin-specific deaminase</fullName>
        </alternativeName>
    </domain>
    <domain>
        <recommendedName>
            <fullName evidence="13">5-amino-6-(5-phosphoribosylamino)uracil reductase</fullName>
            <ecNumber evidence="13">1.1.1.193</ecNumber>
        </recommendedName>
        <alternativeName>
            <fullName evidence="13">HTP reductase</fullName>
        </alternativeName>
    </domain>
</protein>
<evidence type="ECO:0000256" key="6">
    <source>
        <dbReference type="ARBA" id="ARBA00022619"/>
    </source>
</evidence>
<feature type="binding site" evidence="15">
    <location>
        <position position="214"/>
    </location>
    <ligand>
        <name>substrate</name>
    </ligand>
</feature>
<feature type="binding site" evidence="15">
    <location>
        <position position="289"/>
    </location>
    <ligand>
        <name>substrate</name>
    </ligand>
</feature>
<evidence type="ECO:0000259" key="17">
    <source>
        <dbReference type="PROSITE" id="PS51747"/>
    </source>
</evidence>
<evidence type="ECO:0000256" key="10">
    <source>
        <dbReference type="ARBA" id="ARBA00022857"/>
    </source>
</evidence>
<dbReference type="EC" id="3.5.4.26" evidence="13"/>
<dbReference type="Pfam" id="PF00383">
    <property type="entry name" value="dCMP_cyt_deam_1"/>
    <property type="match status" value="1"/>
</dbReference>
<comment type="function">
    <text evidence="1 13">Converts 2,5-diamino-6-(ribosylamino)-4(3h)-pyrimidinone 5'-phosphate into 5-amino-6-(ribosylamino)-2,4(1h,3h)-pyrimidinedione 5'-phosphate.</text>
</comment>
<dbReference type="Gene3D" id="3.40.430.10">
    <property type="entry name" value="Dihydrofolate Reductase, subunit A"/>
    <property type="match status" value="1"/>
</dbReference>
<comment type="caution">
    <text evidence="18">The sequence shown here is derived from an EMBL/GenBank/DDBJ whole genome shotgun (WGS) entry which is preliminary data.</text>
</comment>
<evidence type="ECO:0000256" key="8">
    <source>
        <dbReference type="ARBA" id="ARBA00022801"/>
    </source>
</evidence>
<evidence type="ECO:0000256" key="13">
    <source>
        <dbReference type="PIRNR" id="PIRNR006769"/>
    </source>
</evidence>
<evidence type="ECO:0000256" key="1">
    <source>
        <dbReference type="ARBA" id="ARBA00002151"/>
    </source>
</evidence>
<evidence type="ECO:0000313" key="19">
    <source>
        <dbReference type="Proteomes" id="UP000712007"/>
    </source>
</evidence>
<dbReference type="InterPro" id="IPR004794">
    <property type="entry name" value="Eubact_RibD"/>
</dbReference>
<evidence type="ECO:0000256" key="7">
    <source>
        <dbReference type="ARBA" id="ARBA00022723"/>
    </source>
</evidence>
<evidence type="ECO:0000313" key="18">
    <source>
        <dbReference type="EMBL" id="MBO8439667.1"/>
    </source>
</evidence>
<feature type="binding site" evidence="15">
    <location>
        <position position="157"/>
    </location>
    <ligand>
        <name>NADP(+)</name>
        <dbReference type="ChEBI" id="CHEBI:58349"/>
    </ligand>
</feature>
<name>A0A940IEJ4_9BACT</name>
<comment type="pathway">
    <text evidence="3 13">Cofactor biosynthesis; riboflavin biosynthesis; 5-amino-6-(D-ribitylamino)uracil from GTP: step 3/4.</text>
</comment>
<keyword evidence="7 13" id="KW-0479">Metal-binding</keyword>
<dbReference type="AlphaFoldDB" id="A0A940IEJ4"/>
<feature type="active site" description="Proton donor" evidence="14">
    <location>
        <position position="53"/>
    </location>
</feature>
<dbReference type="InterPro" id="IPR002734">
    <property type="entry name" value="RibDG_C"/>
</dbReference>
<comment type="similarity">
    <text evidence="4 13">In the N-terminal section; belongs to the cytidine and deoxycytidylate deaminase family.</text>
</comment>
<keyword evidence="9 13" id="KW-0862">Zinc</keyword>
<dbReference type="InterPro" id="IPR016193">
    <property type="entry name" value="Cytidine_deaminase-like"/>
</dbReference>
<feature type="binding site" evidence="15">
    <location>
        <position position="211"/>
    </location>
    <ligand>
        <name>substrate</name>
    </ligand>
</feature>
<dbReference type="InterPro" id="IPR050765">
    <property type="entry name" value="Riboflavin_Biosynth_HTPR"/>
</dbReference>
<dbReference type="SUPFAM" id="SSF53597">
    <property type="entry name" value="Dihydrofolate reductase-like"/>
    <property type="match status" value="1"/>
</dbReference>
<comment type="similarity">
    <text evidence="5 13">In the C-terminal section; belongs to the HTP reductase family.</text>
</comment>
<dbReference type="PIRSF" id="PIRSF006769">
    <property type="entry name" value="RibD"/>
    <property type="match status" value="1"/>
</dbReference>
<comment type="cofactor">
    <cofactor evidence="13 16">
        <name>Zn(2+)</name>
        <dbReference type="ChEBI" id="CHEBI:29105"/>
    </cofactor>
    <text evidence="13 16">Binds 1 zinc ion.</text>
</comment>
<dbReference type="InterPro" id="IPR016192">
    <property type="entry name" value="APOBEC/CMP_deaminase_Zn-bd"/>
</dbReference>
<dbReference type="SUPFAM" id="SSF53927">
    <property type="entry name" value="Cytidine deaminase-like"/>
    <property type="match status" value="1"/>
</dbReference>
<evidence type="ECO:0000256" key="5">
    <source>
        <dbReference type="ARBA" id="ARBA00007417"/>
    </source>
</evidence>
<dbReference type="PROSITE" id="PS51747">
    <property type="entry name" value="CYT_DCMP_DEAMINASES_2"/>
    <property type="match status" value="1"/>
</dbReference>
<dbReference type="GO" id="GO:0009231">
    <property type="term" value="P:riboflavin biosynthetic process"/>
    <property type="evidence" value="ECO:0007669"/>
    <property type="project" value="UniProtKB-KW"/>
</dbReference>
<evidence type="ECO:0000256" key="3">
    <source>
        <dbReference type="ARBA" id="ARBA00004910"/>
    </source>
</evidence>
<dbReference type="NCBIfam" id="TIGR00326">
    <property type="entry name" value="eubact_ribD"/>
    <property type="match status" value="1"/>
</dbReference>
<sequence>MTTDELYMGRCLQIAAFAEGRTSPNPMVGAVIVHDGRIVGEGYHHRAGQPHAEPNAIASVADPEMLKDSTLYVSLEPCSHYGKTPPCAKLIIEKGIPRVVVAMLDPNPIVAGRGIAMLREAGIEVTVGTLEHEARELNRRFVTFHTKHRPYIMLKWAQSADGYIDLSRKEKGDGPVRISNGVTKTLNHKIRTEEDAILVGWRTALLDDPHLTSRKWGDKNPLRCVIDRDGTLPRTLRLFDGSTPTVVFTAKETADSTNLTYCKIDFSGDIAVHIADSLYRRGVQSVIVEGGAATLGMFISAGLWDEARIETSPAALGSGVRAPIIGRTPVRTEWCCGNRTDIYRNI</sequence>
<evidence type="ECO:0000256" key="16">
    <source>
        <dbReference type="PIRSR" id="PIRSR006769-3"/>
    </source>
</evidence>
<keyword evidence="10 13" id="KW-0521">NADP</keyword>
<evidence type="ECO:0000256" key="14">
    <source>
        <dbReference type="PIRSR" id="PIRSR006769-1"/>
    </source>
</evidence>
<evidence type="ECO:0000256" key="9">
    <source>
        <dbReference type="ARBA" id="ARBA00022833"/>
    </source>
</evidence>
<dbReference type="CDD" id="cd01284">
    <property type="entry name" value="Riboflavin_deaminase-reductase"/>
    <property type="match status" value="1"/>
</dbReference>
<keyword evidence="12" id="KW-0511">Multifunctional enzyme</keyword>
<dbReference type="PANTHER" id="PTHR38011:SF7">
    <property type="entry name" value="2,5-DIAMINO-6-RIBOSYLAMINO-4(3H)-PYRIMIDINONE 5'-PHOSPHATE REDUCTASE"/>
    <property type="match status" value="1"/>
</dbReference>
<organism evidence="18 19">
    <name type="scientific">Candidatus Aphodosoma intestinipullorum</name>
    <dbReference type="NCBI Taxonomy" id="2840674"/>
    <lineage>
        <taxon>Bacteria</taxon>
        <taxon>Pseudomonadati</taxon>
        <taxon>Bacteroidota</taxon>
        <taxon>Bacteroidia</taxon>
        <taxon>Bacteroidales</taxon>
        <taxon>Candidatus Aphodosoma</taxon>
    </lineage>
</organism>
<evidence type="ECO:0000256" key="2">
    <source>
        <dbReference type="ARBA" id="ARBA00004882"/>
    </source>
</evidence>
<keyword evidence="6 13" id="KW-0686">Riboflavin biosynthesis</keyword>
<accession>A0A940IEJ4</accession>
<feature type="binding site" evidence="16">
    <location>
        <position position="51"/>
    </location>
    <ligand>
        <name>Zn(2+)</name>
        <dbReference type="ChEBI" id="CHEBI:29105"/>
        <note>catalytic</note>
    </ligand>
</feature>
<proteinExistence type="inferred from homology"/>
<evidence type="ECO:0000256" key="11">
    <source>
        <dbReference type="ARBA" id="ARBA00023002"/>
    </source>
</evidence>
<dbReference type="EC" id="1.1.1.193" evidence="13"/>
<dbReference type="InterPro" id="IPR002125">
    <property type="entry name" value="CMP_dCMP_dom"/>
</dbReference>
<dbReference type="Pfam" id="PF01872">
    <property type="entry name" value="RibD_C"/>
    <property type="match status" value="1"/>
</dbReference>
<dbReference type="InterPro" id="IPR024072">
    <property type="entry name" value="DHFR-like_dom_sf"/>
</dbReference>
<feature type="binding site" evidence="16">
    <location>
        <position position="78"/>
    </location>
    <ligand>
        <name>Zn(2+)</name>
        <dbReference type="ChEBI" id="CHEBI:29105"/>
        <note>catalytic</note>
    </ligand>
</feature>
<dbReference type="Gene3D" id="3.40.140.10">
    <property type="entry name" value="Cytidine Deaminase, domain 2"/>
    <property type="match status" value="1"/>
</dbReference>
<feature type="binding site" evidence="15">
    <location>
        <position position="203"/>
    </location>
    <ligand>
        <name>substrate</name>
    </ligand>
</feature>
<gene>
    <name evidence="18" type="primary">ribD</name>
    <name evidence="18" type="ORF">IAC51_03345</name>
</gene>
<feature type="binding site" evidence="15">
    <location>
        <position position="207"/>
    </location>
    <ligand>
        <name>NADP(+)</name>
        <dbReference type="ChEBI" id="CHEBI:58349"/>
    </ligand>
</feature>
<dbReference type="GO" id="GO:0008703">
    <property type="term" value="F:5-amino-6-(5-phosphoribosylamino)uracil reductase activity"/>
    <property type="evidence" value="ECO:0007669"/>
    <property type="project" value="UniProtKB-EC"/>
</dbReference>
<feature type="domain" description="CMP/dCMP-type deaminase" evidence="17">
    <location>
        <begin position="2"/>
        <end position="126"/>
    </location>
</feature>
<feature type="binding site" evidence="15">
    <location>
        <position position="191"/>
    </location>
    <ligand>
        <name>substrate</name>
    </ligand>
</feature>
<dbReference type="PANTHER" id="PTHR38011">
    <property type="entry name" value="DIHYDROFOLATE REDUCTASE FAMILY PROTEIN (AFU_ORTHOLOGUE AFUA_8G06820)"/>
    <property type="match status" value="1"/>
</dbReference>
<feature type="binding site" evidence="16">
    <location>
        <position position="87"/>
    </location>
    <ligand>
        <name>Zn(2+)</name>
        <dbReference type="ChEBI" id="CHEBI:29105"/>
        <note>catalytic</note>
    </ligand>
</feature>
<dbReference type="GO" id="GO:0008835">
    <property type="term" value="F:diaminohydroxyphosphoribosylaminopyrimidine deaminase activity"/>
    <property type="evidence" value="ECO:0007669"/>
    <property type="project" value="UniProtKB-EC"/>
</dbReference>
<dbReference type="FunFam" id="3.40.140.10:FF:000025">
    <property type="entry name" value="Riboflavin biosynthesis protein RibD"/>
    <property type="match status" value="1"/>
</dbReference>
<evidence type="ECO:0000256" key="15">
    <source>
        <dbReference type="PIRSR" id="PIRSR006769-2"/>
    </source>
</evidence>
<keyword evidence="8 13" id="KW-0378">Hydrolase</keyword>
<reference evidence="18" key="1">
    <citation type="submission" date="2020-10" db="EMBL/GenBank/DDBJ databases">
        <authorList>
            <person name="Gilroy R."/>
        </authorList>
    </citation>
    <scope>NUCLEOTIDE SEQUENCE</scope>
    <source>
        <strain evidence="18">3924</strain>
    </source>
</reference>
<comment type="pathway">
    <text evidence="2 13">Cofactor biosynthesis; riboflavin biosynthesis; 5-amino-6-(D-ribitylamino)uracil from GTP: step 2/4.</text>
</comment>
<comment type="catalytic activity">
    <reaction evidence="13">
        <text>5-amino-6-(5-phospho-D-ribitylamino)uracil + NADP(+) = 5-amino-6-(5-phospho-D-ribosylamino)uracil + NADPH + H(+)</text>
        <dbReference type="Rhea" id="RHEA:17845"/>
        <dbReference type="ChEBI" id="CHEBI:15378"/>
        <dbReference type="ChEBI" id="CHEBI:57783"/>
        <dbReference type="ChEBI" id="CHEBI:58349"/>
        <dbReference type="ChEBI" id="CHEBI:58421"/>
        <dbReference type="ChEBI" id="CHEBI:58453"/>
        <dbReference type="EC" id="1.1.1.193"/>
    </reaction>
</comment>
<comment type="catalytic activity">
    <reaction evidence="13">
        <text>2,5-diamino-6-hydroxy-4-(5-phosphoribosylamino)-pyrimidine + H2O + H(+) = 5-amino-6-(5-phospho-D-ribosylamino)uracil + NH4(+)</text>
        <dbReference type="Rhea" id="RHEA:21868"/>
        <dbReference type="ChEBI" id="CHEBI:15377"/>
        <dbReference type="ChEBI" id="CHEBI:15378"/>
        <dbReference type="ChEBI" id="CHEBI:28938"/>
        <dbReference type="ChEBI" id="CHEBI:58453"/>
        <dbReference type="ChEBI" id="CHEBI:58614"/>
        <dbReference type="EC" id="3.5.4.26"/>
    </reaction>
</comment>
<evidence type="ECO:0000256" key="4">
    <source>
        <dbReference type="ARBA" id="ARBA00005259"/>
    </source>
</evidence>
<evidence type="ECO:0000256" key="12">
    <source>
        <dbReference type="ARBA" id="ARBA00023268"/>
    </source>
</evidence>
<dbReference type="PROSITE" id="PS00903">
    <property type="entry name" value="CYT_DCMP_DEAMINASES_1"/>
    <property type="match status" value="1"/>
</dbReference>
<dbReference type="EMBL" id="JADIMV010000056">
    <property type="protein sequence ID" value="MBO8439667.1"/>
    <property type="molecule type" value="Genomic_DNA"/>
</dbReference>
<keyword evidence="11 13" id="KW-0560">Oxidoreductase</keyword>
<dbReference type="Proteomes" id="UP000712007">
    <property type="component" value="Unassembled WGS sequence"/>
</dbReference>